<dbReference type="InterPro" id="IPR029982">
    <property type="entry name" value="Kptn"/>
</dbReference>
<dbReference type="InterPro" id="IPR028994">
    <property type="entry name" value="Integrin_alpha_N"/>
</dbReference>
<dbReference type="GO" id="GO:0030027">
    <property type="term" value="C:lamellipodium"/>
    <property type="evidence" value="ECO:0007669"/>
    <property type="project" value="TreeGrafter"/>
</dbReference>
<dbReference type="EMBL" id="JABDTM020027441">
    <property type="protein sequence ID" value="KAH0810525.1"/>
    <property type="molecule type" value="Genomic_DNA"/>
</dbReference>
<dbReference type="InterPro" id="IPR036322">
    <property type="entry name" value="WD40_repeat_dom_sf"/>
</dbReference>
<dbReference type="GO" id="GO:0034198">
    <property type="term" value="P:cellular response to amino acid starvation"/>
    <property type="evidence" value="ECO:0007669"/>
    <property type="project" value="TreeGrafter"/>
</dbReference>
<dbReference type="PANTHER" id="PTHR15435:SF2">
    <property type="entry name" value="KICSTOR COMPLEX PROTEIN KAPTIN"/>
    <property type="match status" value="1"/>
</dbReference>
<protein>
    <recommendedName>
        <fullName evidence="3">KICSTOR complex protein kaptin-like</fullName>
    </recommendedName>
</protein>
<comment type="caution">
    <text evidence="1">The sequence shown here is derived from an EMBL/GenBank/DDBJ whole genome shotgun (WGS) entry which is preliminary data.</text>
</comment>
<organism evidence="1 2">
    <name type="scientific">Tenebrio molitor</name>
    <name type="common">Yellow mealworm beetle</name>
    <dbReference type="NCBI Taxonomy" id="7067"/>
    <lineage>
        <taxon>Eukaryota</taxon>
        <taxon>Metazoa</taxon>
        <taxon>Ecdysozoa</taxon>
        <taxon>Arthropoda</taxon>
        <taxon>Hexapoda</taxon>
        <taxon>Insecta</taxon>
        <taxon>Pterygota</taxon>
        <taxon>Neoptera</taxon>
        <taxon>Endopterygota</taxon>
        <taxon>Coleoptera</taxon>
        <taxon>Polyphaga</taxon>
        <taxon>Cucujiformia</taxon>
        <taxon>Tenebrionidae</taxon>
        <taxon>Tenebrio</taxon>
    </lineage>
</organism>
<gene>
    <name evidence="1" type="ORF">GEV33_012263</name>
</gene>
<dbReference type="Proteomes" id="UP000719412">
    <property type="component" value="Unassembled WGS sequence"/>
</dbReference>
<dbReference type="GO" id="GO:1904262">
    <property type="term" value="P:negative regulation of TORC1 signaling"/>
    <property type="evidence" value="ECO:0007669"/>
    <property type="project" value="TreeGrafter"/>
</dbReference>
<evidence type="ECO:0000313" key="2">
    <source>
        <dbReference type="Proteomes" id="UP000719412"/>
    </source>
</evidence>
<dbReference type="SUPFAM" id="SSF69318">
    <property type="entry name" value="Integrin alpha N-terminal domain"/>
    <property type="match status" value="1"/>
</dbReference>
<keyword evidence="2" id="KW-1185">Reference proteome</keyword>
<proteinExistence type="predicted"/>
<dbReference type="SUPFAM" id="SSF50978">
    <property type="entry name" value="WD40 repeat-like"/>
    <property type="match status" value="1"/>
</dbReference>
<dbReference type="AlphaFoldDB" id="A0A8J6H9F1"/>
<sequence>MDVLKETHYFNLPSQANIYTVTHLQAANCPHKMLVASLKRDIFCIEYQDSGGALIPTTREVSFTYIPSGAEIISVDAFNKSATKNEFVIGITIIKNGNLLDSYEFYLNIYSEWEESDEFNIDNIAQNCLNVELTFTPYQLTHTNLIVWEDGRIANKEIVFLLSGSDNQVHIYREYTTDHLYKEVENKEFFPEFVKTPSPVVWIDIHFDEDSTERITAVACECGYVRLTKVCLKTNKLIFNFSTKLNNYISHVSMYPDETAVSLEGALANLSTGKLTRKGALNLLVVNTILPPVLFEDVLTCGLSKYVSLPRHDYTCVLTCCQIADVDFDGEKEILVGNSAEEIMLYKRDPDKGWCLEELKMFSSPIISMKYVDLLEDGVNELVVLSMKGVHFLQHDFLHVDKVLSDKIKQLNF</sequence>
<name>A0A8J6H9F1_TENMO</name>
<dbReference type="PANTHER" id="PTHR15435">
    <property type="entry name" value="KICSTOR COMPLEX PROTEIN KAPTIN"/>
    <property type="match status" value="1"/>
</dbReference>
<dbReference type="GO" id="GO:0007015">
    <property type="term" value="P:actin filament organization"/>
    <property type="evidence" value="ECO:0007669"/>
    <property type="project" value="InterPro"/>
</dbReference>
<dbReference type="GO" id="GO:0015629">
    <property type="term" value="C:actin cytoskeleton"/>
    <property type="evidence" value="ECO:0007669"/>
    <property type="project" value="InterPro"/>
</dbReference>
<accession>A0A8J6H9F1</accession>
<evidence type="ECO:0008006" key="3">
    <source>
        <dbReference type="Google" id="ProtNLM"/>
    </source>
</evidence>
<reference evidence="1" key="2">
    <citation type="submission" date="2021-08" db="EMBL/GenBank/DDBJ databases">
        <authorList>
            <person name="Eriksson T."/>
        </authorList>
    </citation>
    <scope>NUCLEOTIDE SEQUENCE</scope>
    <source>
        <strain evidence="1">Stoneville</strain>
        <tissue evidence="1">Whole head</tissue>
    </source>
</reference>
<evidence type="ECO:0000313" key="1">
    <source>
        <dbReference type="EMBL" id="KAH0810525.1"/>
    </source>
</evidence>
<dbReference type="GO" id="GO:0051015">
    <property type="term" value="F:actin filament binding"/>
    <property type="evidence" value="ECO:0007669"/>
    <property type="project" value="TreeGrafter"/>
</dbReference>
<reference evidence="1" key="1">
    <citation type="journal article" date="2020" name="J Insects Food Feed">
        <title>The yellow mealworm (Tenebrio molitor) genome: a resource for the emerging insects as food and feed industry.</title>
        <authorList>
            <person name="Eriksson T."/>
            <person name="Andere A."/>
            <person name="Kelstrup H."/>
            <person name="Emery V."/>
            <person name="Picard C."/>
        </authorList>
    </citation>
    <scope>NUCLEOTIDE SEQUENCE</scope>
    <source>
        <strain evidence="1">Stoneville</strain>
        <tissue evidence="1">Whole head</tissue>
    </source>
</reference>